<keyword evidence="2" id="KW-1185">Reference proteome</keyword>
<reference evidence="1" key="2">
    <citation type="journal article" date="2020" name="Nat. Commun.">
        <title>Large-scale genome sequencing of mycorrhizal fungi provides insights into the early evolution of symbiotic traits.</title>
        <authorList>
            <person name="Miyauchi S."/>
            <person name="Kiss E."/>
            <person name="Kuo A."/>
            <person name="Drula E."/>
            <person name="Kohler A."/>
            <person name="Sanchez-Garcia M."/>
            <person name="Morin E."/>
            <person name="Andreopoulos B."/>
            <person name="Barry K.W."/>
            <person name="Bonito G."/>
            <person name="Buee M."/>
            <person name="Carver A."/>
            <person name="Chen C."/>
            <person name="Cichocki N."/>
            <person name="Clum A."/>
            <person name="Culley D."/>
            <person name="Crous P.W."/>
            <person name="Fauchery L."/>
            <person name="Girlanda M."/>
            <person name="Hayes R.D."/>
            <person name="Keri Z."/>
            <person name="LaButti K."/>
            <person name="Lipzen A."/>
            <person name="Lombard V."/>
            <person name="Magnuson J."/>
            <person name="Maillard F."/>
            <person name="Murat C."/>
            <person name="Nolan M."/>
            <person name="Ohm R.A."/>
            <person name="Pangilinan J."/>
            <person name="Pereira M.F."/>
            <person name="Perotto S."/>
            <person name="Peter M."/>
            <person name="Pfister S."/>
            <person name="Riley R."/>
            <person name="Sitrit Y."/>
            <person name="Stielow J.B."/>
            <person name="Szollosi G."/>
            <person name="Zifcakova L."/>
            <person name="Stursova M."/>
            <person name="Spatafora J.W."/>
            <person name="Tedersoo L."/>
            <person name="Vaario L.M."/>
            <person name="Yamada A."/>
            <person name="Yan M."/>
            <person name="Wang P."/>
            <person name="Xu J."/>
            <person name="Bruns T."/>
            <person name="Baldrian P."/>
            <person name="Vilgalys R."/>
            <person name="Dunand C."/>
            <person name="Henrissat B."/>
            <person name="Grigoriev I.V."/>
            <person name="Hibbett D."/>
            <person name="Nagy L.G."/>
            <person name="Martin F.M."/>
        </authorList>
    </citation>
    <scope>NUCLEOTIDE SEQUENCE</scope>
    <source>
        <strain evidence="1">P2</strain>
    </source>
</reference>
<organism evidence="1 2">
    <name type="scientific">Thelephora ganbajun</name>
    <name type="common">Ganba fungus</name>
    <dbReference type="NCBI Taxonomy" id="370292"/>
    <lineage>
        <taxon>Eukaryota</taxon>
        <taxon>Fungi</taxon>
        <taxon>Dikarya</taxon>
        <taxon>Basidiomycota</taxon>
        <taxon>Agaricomycotina</taxon>
        <taxon>Agaricomycetes</taxon>
        <taxon>Thelephorales</taxon>
        <taxon>Thelephoraceae</taxon>
        <taxon>Thelephora</taxon>
    </lineage>
</organism>
<protein>
    <submittedName>
        <fullName evidence="1">Uncharacterized protein</fullName>
    </submittedName>
</protein>
<accession>A0ACB6ZXW8</accession>
<reference evidence="1" key="1">
    <citation type="submission" date="2019-10" db="EMBL/GenBank/DDBJ databases">
        <authorList>
            <consortium name="DOE Joint Genome Institute"/>
            <person name="Kuo A."/>
            <person name="Miyauchi S."/>
            <person name="Kiss E."/>
            <person name="Drula E."/>
            <person name="Kohler A."/>
            <person name="Sanchez-Garcia M."/>
            <person name="Andreopoulos B."/>
            <person name="Barry K.W."/>
            <person name="Bonito G."/>
            <person name="Buee M."/>
            <person name="Carver A."/>
            <person name="Chen C."/>
            <person name="Cichocki N."/>
            <person name="Clum A."/>
            <person name="Culley D."/>
            <person name="Crous P.W."/>
            <person name="Fauchery L."/>
            <person name="Girlanda M."/>
            <person name="Hayes R."/>
            <person name="Keri Z."/>
            <person name="Labutti K."/>
            <person name="Lipzen A."/>
            <person name="Lombard V."/>
            <person name="Magnuson J."/>
            <person name="Maillard F."/>
            <person name="Morin E."/>
            <person name="Murat C."/>
            <person name="Nolan M."/>
            <person name="Ohm R."/>
            <person name="Pangilinan J."/>
            <person name="Pereira M."/>
            <person name="Perotto S."/>
            <person name="Peter M."/>
            <person name="Riley R."/>
            <person name="Sitrit Y."/>
            <person name="Stielow B."/>
            <person name="Szollosi G."/>
            <person name="Zifcakova L."/>
            <person name="Stursova M."/>
            <person name="Spatafora J.W."/>
            <person name="Tedersoo L."/>
            <person name="Vaario L.-M."/>
            <person name="Yamada A."/>
            <person name="Yan M."/>
            <person name="Wang P."/>
            <person name="Xu J."/>
            <person name="Bruns T."/>
            <person name="Baldrian P."/>
            <person name="Vilgalys R."/>
            <person name="Henrissat B."/>
            <person name="Grigoriev I.V."/>
            <person name="Hibbett D."/>
            <person name="Nagy L.G."/>
            <person name="Martin F.M."/>
        </authorList>
    </citation>
    <scope>NUCLEOTIDE SEQUENCE</scope>
    <source>
        <strain evidence="1">P2</strain>
    </source>
</reference>
<gene>
    <name evidence="1" type="ORF">BDM02DRAFT_3182123</name>
</gene>
<sequence>MPVQTQSRNKSGTTSDPFSDPNAIRLVPPPPPKVPSKRDTAMENQREVTNARSQDPYRSKPIRSQTQQSVGNGRSQVPPPRRSLSQDSAPVPPVPEKSKSSKRSGKKGSTHADAIDRLDFSGVGPMFHHDGPFDACAPSRNRHRIKAPMAAWSEQTKQAIEEDFRASKESPRYEPPRKKVDAIAEAWGIHEPEPFEDFSAGGGYSNDYRPHHTNYSRRSEEAPRRREAPPRKTTLPPPQPIFVAGTEADYIAPAEPSPPLSPGIGAGMKRSKSLMQRIRRMRENPNMPVNDGDSNDVQNAYESGGSGRPNHKSQNSFAGRLAGGGFREQLPSPQESDMYVPAEVTNNKDLPRTPNTNGANSGERGYFEQSDAAEQLPATGLGRKRSLMQRVGGVVRGRK</sequence>
<evidence type="ECO:0000313" key="2">
    <source>
        <dbReference type="Proteomes" id="UP000886501"/>
    </source>
</evidence>
<proteinExistence type="predicted"/>
<name>A0ACB6ZXW8_THEGA</name>
<evidence type="ECO:0000313" key="1">
    <source>
        <dbReference type="EMBL" id="KAF9654311.1"/>
    </source>
</evidence>
<dbReference type="EMBL" id="MU117961">
    <property type="protein sequence ID" value="KAF9654311.1"/>
    <property type="molecule type" value="Genomic_DNA"/>
</dbReference>
<dbReference type="Proteomes" id="UP000886501">
    <property type="component" value="Unassembled WGS sequence"/>
</dbReference>
<comment type="caution">
    <text evidence="1">The sequence shown here is derived from an EMBL/GenBank/DDBJ whole genome shotgun (WGS) entry which is preliminary data.</text>
</comment>